<proteinExistence type="predicted"/>
<dbReference type="EMBL" id="JAXQNO010000018">
    <property type="protein sequence ID" value="KAK4777244.1"/>
    <property type="molecule type" value="Genomic_DNA"/>
</dbReference>
<dbReference type="Proteomes" id="UP001346149">
    <property type="component" value="Unassembled WGS sequence"/>
</dbReference>
<reference evidence="2 3" key="1">
    <citation type="journal article" date="2023" name="Hortic Res">
        <title>Pangenome of water caltrop reveals structural variations and asymmetric subgenome divergence after allopolyploidization.</title>
        <authorList>
            <person name="Zhang X."/>
            <person name="Chen Y."/>
            <person name="Wang L."/>
            <person name="Yuan Y."/>
            <person name="Fang M."/>
            <person name="Shi L."/>
            <person name="Lu R."/>
            <person name="Comes H.P."/>
            <person name="Ma Y."/>
            <person name="Chen Y."/>
            <person name="Huang G."/>
            <person name="Zhou Y."/>
            <person name="Zheng Z."/>
            <person name="Qiu Y."/>
        </authorList>
    </citation>
    <scope>NUCLEOTIDE SEQUENCE [LARGE SCALE GENOMIC DNA]</scope>
    <source>
        <strain evidence="2">F231</strain>
    </source>
</reference>
<keyword evidence="1" id="KW-0472">Membrane</keyword>
<accession>A0AAN7QRV9</accession>
<keyword evidence="3" id="KW-1185">Reference proteome</keyword>
<evidence type="ECO:0000256" key="1">
    <source>
        <dbReference type="SAM" id="Phobius"/>
    </source>
</evidence>
<gene>
    <name evidence="2" type="ORF">SAY86_005932</name>
</gene>
<protein>
    <submittedName>
        <fullName evidence="2">Uncharacterized protein</fullName>
    </submittedName>
</protein>
<comment type="caution">
    <text evidence="2">The sequence shown here is derived from an EMBL/GenBank/DDBJ whole genome shotgun (WGS) entry which is preliminary data.</text>
</comment>
<evidence type="ECO:0000313" key="3">
    <source>
        <dbReference type="Proteomes" id="UP001346149"/>
    </source>
</evidence>
<keyword evidence="1" id="KW-1133">Transmembrane helix</keyword>
<evidence type="ECO:0000313" key="2">
    <source>
        <dbReference type="EMBL" id="KAK4777244.1"/>
    </source>
</evidence>
<dbReference type="AlphaFoldDB" id="A0AAN7QRV9"/>
<feature type="transmembrane region" description="Helical" evidence="1">
    <location>
        <begin position="57"/>
        <end position="79"/>
    </location>
</feature>
<keyword evidence="1" id="KW-0812">Transmembrane</keyword>
<organism evidence="2 3">
    <name type="scientific">Trapa natans</name>
    <name type="common">Water chestnut</name>
    <dbReference type="NCBI Taxonomy" id="22666"/>
    <lineage>
        <taxon>Eukaryota</taxon>
        <taxon>Viridiplantae</taxon>
        <taxon>Streptophyta</taxon>
        <taxon>Embryophyta</taxon>
        <taxon>Tracheophyta</taxon>
        <taxon>Spermatophyta</taxon>
        <taxon>Magnoliopsida</taxon>
        <taxon>eudicotyledons</taxon>
        <taxon>Gunneridae</taxon>
        <taxon>Pentapetalae</taxon>
        <taxon>rosids</taxon>
        <taxon>malvids</taxon>
        <taxon>Myrtales</taxon>
        <taxon>Lythraceae</taxon>
        <taxon>Trapa</taxon>
    </lineage>
</organism>
<sequence length="142" mass="16495">MRISPKGYCPSYFDYCMVIDEMLPQKVKPVVHSFDFLIFWRMMVTMEMVVEPQSSRFGQFLALIIPNIVIHDICFFAVIPRKLGRRTCGDVQISTICEAFCNLYSSETTELLLPPRMEECRCGMPKEKHCSQPTHETLQAYI</sequence>
<name>A0AAN7QRV9_TRANT</name>